<evidence type="ECO:0000256" key="6">
    <source>
        <dbReference type="ARBA" id="ARBA00023136"/>
    </source>
</evidence>
<dbReference type="AlphaFoldDB" id="A0A9X1YEP0"/>
<organism evidence="10 11">
    <name type="scientific">Roseomonas acroporae</name>
    <dbReference type="NCBI Taxonomy" id="2937791"/>
    <lineage>
        <taxon>Bacteria</taxon>
        <taxon>Pseudomonadati</taxon>
        <taxon>Pseudomonadota</taxon>
        <taxon>Alphaproteobacteria</taxon>
        <taxon>Acetobacterales</taxon>
        <taxon>Roseomonadaceae</taxon>
        <taxon>Roseomonas</taxon>
    </lineage>
</organism>
<name>A0A9X1YEP0_9PROT</name>
<evidence type="ECO:0000256" key="8">
    <source>
        <dbReference type="SAM" id="MobiDB-lite"/>
    </source>
</evidence>
<accession>A0A9X1YEP0</accession>
<feature type="transmembrane region" description="Helical" evidence="7">
    <location>
        <begin position="175"/>
        <end position="200"/>
    </location>
</feature>
<keyword evidence="5 7" id="KW-1133">Transmembrane helix</keyword>
<dbReference type="InterPro" id="IPR000515">
    <property type="entry name" value="MetI-like"/>
</dbReference>
<dbReference type="PROSITE" id="PS50928">
    <property type="entry name" value="ABC_TM1"/>
    <property type="match status" value="1"/>
</dbReference>
<evidence type="ECO:0000256" key="7">
    <source>
        <dbReference type="RuleBase" id="RU363032"/>
    </source>
</evidence>
<gene>
    <name evidence="10" type="ORF">M0638_23245</name>
</gene>
<keyword evidence="4 7" id="KW-0812">Transmembrane</keyword>
<dbReference type="InterPro" id="IPR035906">
    <property type="entry name" value="MetI-like_sf"/>
</dbReference>
<keyword evidence="2 7" id="KW-0813">Transport</keyword>
<dbReference type="EMBL" id="JALPRX010000114">
    <property type="protein sequence ID" value="MCK8787292.1"/>
    <property type="molecule type" value="Genomic_DNA"/>
</dbReference>
<evidence type="ECO:0000256" key="5">
    <source>
        <dbReference type="ARBA" id="ARBA00022989"/>
    </source>
</evidence>
<evidence type="ECO:0000256" key="1">
    <source>
        <dbReference type="ARBA" id="ARBA00004651"/>
    </source>
</evidence>
<evidence type="ECO:0000313" key="10">
    <source>
        <dbReference type="EMBL" id="MCK8787292.1"/>
    </source>
</evidence>
<comment type="subcellular location">
    <subcellularLocation>
        <location evidence="1 7">Cell membrane</location>
        <topology evidence="1 7">Multi-pass membrane protein</topology>
    </subcellularLocation>
</comment>
<keyword evidence="11" id="KW-1185">Reference proteome</keyword>
<dbReference type="GO" id="GO:0005886">
    <property type="term" value="C:plasma membrane"/>
    <property type="evidence" value="ECO:0007669"/>
    <property type="project" value="UniProtKB-SubCell"/>
</dbReference>
<dbReference type="Gene3D" id="1.10.3720.10">
    <property type="entry name" value="MetI-like"/>
    <property type="match status" value="1"/>
</dbReference>
<dbReference type="Pfam" id="PF19300">
    <property type="entry name" value="BPD_transp_1_N"/>
    <property type="match status" value="1"/>
</dbReference>
<feature type="region of interest" description="Disordered" evidence="8">
    <location>
        <begin position="1"/>
        <end position="23"/>
    </location>
</feature>
<dbReference type="PANTHER" id="PTHR43163:SF6">
    <property type="entry name" value="DIPEPTIDE TRANSPORT SYSTEM PERMEASE PROTEIN DPPB-RELATED"/>
    <property type="match status" value="1"/>
</dbReference>
<dbReference type="SUPFAM" id="SSF161098">
    <property type="entry name" value="MetI-like"/>
    <property type="match status" value="1"/>
</dbReference>
<feature type="transmembrane region" description="Helical" evidence="7">
    <location>
        <begin position="140"/>
        <end position="163"/>
    </location>
</feature>
<feature type="transmembrane region" description="Helical" evidence="7">
    <location>
        <begin position="237"/>
        <end position="257"/>
    </location>
</feature>
<dbReference type="RefSeq" id="WP_248669343.1">
    <property type="nucleotide sequence ID" value="NZ_JALPRX010000114.1"/>
</dbReference>
<feature type="transmembrane region" description="Helical" evidence="7">
    <location>
        <begin position="348"/>
        <end position="370"/>
    </location>
</feature>
<feature type="transmembrane region" description="Helical" evidence="7">
    <location>
        <begin position="49"/>
        <end position="70"/>
    </location>
</feature>
<comment type="similarity">
    <text evidence="7">Belongs to the binding-protein-dependent transport system permease family.</text>
</comment>
<comment type="caution">
    <text evidence="10">The sequence shown here is derived from an EMBL/GenBank/DDBJ whole genome shotgun (WGS) entry which is preliminary data.</text>
</comment>
<sequence length="377" mass="39866">MSGAPPDGASPGTPEEAAAAAAEEVVRGTGGTHHTGVLSGIGRRIGRRLLSSLPAILGVVVLTFLLMRVLPGDPAVFFASGPSAGQEEIEALRRDLGLDKPIPVQLLRYLGDVATGNLGRSLTTGQPVVTDLRQRLPASLELTLCALLIALSLAVPLGILAALRPGSPVDHAVRFVCTLGVCVPTFVSGLLLIYVFYYLLGWAPDPTGRIDIFAATPPDITGFLLVDFAITGNWEGWWSAAMQLLLPACTMALFVLAPLARMTRASMLAVLGSDFVRTARSVGLPRWRVVVVYALRNALLPVLTIAGIVFSTMLGANVLVEKVFSWPGVASYALDALLSSDYAPVQGFVLLMASIFVLVNLLVDILYGIADPRVSME</sequence>
<proteinExistence type="inferred from homology"/>
<feature type="domain" description="ABC transmembrane type-1" evidence="9">
    <location>
        <begin position="136"/>
        <end position="367"/>
    </location>
</feature>
<evidence type="ECO:0000256" key="2">
    <source>
        <dbReference type="ARBA" id="ARBA00022448"/>
    </source>
</evidence>
<dbReference type="GO" id="GO:0071916">
    <property type="term" value="F:dipeptide transmembrane transporter activity"/>
    <property type="evidence" value="ECO:0007669"/>
    <property type="project" value="TreeGrafter"/>
</dbReference>
<evidence type="ECO:0000256" key="3">
    <source>
        <dbReference type="ARBA" id="ARBA00022475"/>
    </source>
</evidence>
<keyword evidence="6 7" id="KW-0472">Membrane</keyword>
<dbReference type="FunFam" id="1.10.3720.10:FF:000149">
    <property type="entry name" value="ABC transporter permease protein"/>
    <property type="match status" value="1"/>
</dbReference>
<keyword evidence="3" id="KW-1003">Cell membrane</keyword>
<evidence type="ECO:0000313" key="11">
    <source>
        <dbReference type="Proteomes" id="UP001139516"/>
    </source>
</evidence>
<dbReference type="Proteomes" id="UP001139516">
    <property type="component" value="Unassembled WGS sequence"/>
</dbReference>
<dbReference type="PANTHER" id="PTHR43163">
    <property type="entry name" value="DIPEPTIDE TRANSPORT SYSTEM PERMEASE PROTEIN DPPB-RELATED"/>
    <property type="match status" value="1"/>
</dbReference>
<evidence type="ECO:0000259" key="9">
    <source>
        <dbReference type="PROSITE" id="PS50928"/>
    </source>
</evidence>
<evidence type="ECO:0000256" key="4">
    <source>
        <dbReference type="ARBA" id="ARBA00022692"/>
    </source>
</evidence>
<dbReference type="CDD" id="cd06261">
    <property type="entry name" value="TM_PBP2"/>
    <property type="match status" value="1"/>
</dbReference>
<feature type="transmembrane region" description="Helical" evidence="7">
    <location>
        <begin position="298"/>
        <end position="320"/>
    </location>
</feature>
<reference evidence="10" key="1">
    <citation type="submission" date="2022-04" db="EMBL/GenBank/DDBJ databases">
        <title>Roseomonas acroporae sp. nov., isolated from coral Acropora digitifera.</title>
        <authorList>
            <person name="Sun H."/>
        </authorList>
    </citation>
    <scope>NUCLEOTIDE SEQUENCE</scope>
    <source>
        <strain evidence="10">NAR14</strain>
    </source>
</reference>
<dbReference type="Pfam" id="PF00528">
    <property type="entry name" value="BPD_transp_1"/>
    <property type="match status" value="1"/>
</dbReference>
<dbReference type="InterPro" id="IPR045621">
    <property type="entry name" value="BPD_transp_1_N"/>
</dbReference>
<protein>
    <submittedName>
        <fullName evidence="10">ABC transporter permease</fullName>
    </submittedName>
</protein>